<evidence type="ECO:0000313" key="11">
    <source>
        <dbReference type="EMBL" id="SDL85301.1"/>
    </source>
</evidence>
<evidence type="ECO:0000256" key="4">
    <source>
        <dbReference type="ARBA" id="ARBA00022825"/>
    </source>
</evidence>
<dbReference type="PROSITE" id="PS51892">
    <property type="entry name" value="SUBTILASE"/>
    <property type="match status" value="1"/>
</dbReference>
<dbReference type="InterPro" id="IPR023828">
    <property type="entry name" value="Peptidase_S8_Ser-AS"/>
</dbReference>
<dbReference type="EMBL" id="FNET01000014">
    <property type="protein sequence ID" value="SDL85301.1"/>
    <property type="molecule type" value="Genomic_DNA"/>
</dbReference>
<evidence type="ECO:0000256" key="8">
    <source>
        <dbReference type="SAM" id="MobiDB-lite"/>
    </source>
</evidence>
<dbReference type="Gene3D" id="3.40.50.200">
    <property type="entry name" value="Peptidase S8/S53 domain"/>
    <property type="match status" value="1"/>
</dbReference>
<feature type="region of interest" description="Disordered" evidence="8">
    <location>
        <begin position="576"/>
        <end position="602"/>
    </location>
</feature>
<evidence type="ECO:0000256" key="7">
    <source>
        <dbReference type="RuleBase" id="RU003355"/>
    </source>
</evidence>
<dbReference type="GO" id="GO:0006508">
    <property type="term" value="P:proteolysis"/>
    <property type="evidence" value="ECO:0007669"/>
    <property type="project" value="UniProtKB-KW"/>
</dbReference>
<keyword evidence="4 6" id="KW-0720">Serine protease</keyword>
<keyword evidence="3 6" id="KW-0378">Hydrolase</keyword>
<evidence type="ECO:0000256" key="9">
    <source>
        <dbReference type="SAM" id="SignalP"/>
    </source>
</evidence>
<dbReference type="InterPro" id="IPR050131">
    <property type="entry name" value="Peptidase_S8_subtilisin-like"/>
</dbReference>
<comment type="similarity">
    <text evidence="1 6 7">Belongs to the peptidase S8 family.</text>
</comment>
<reference evidence="12" key="1">
    <citation type="submission" date="2016-10" db="EMBL/GenBank/DDBJ databases">
        <authorList>
            <person name="Varghese N."/>
            <person name="Submissions S."/>
        </authorList>
    </citation>
    <scope>NUCLEOTIDE SEQUENCE [LARGE SCALE GENOMIC DNA]</scope>
    <source>
        <strain evidence="12">DSM 44796</strain>
    </source>
</reference>
<dbReference type="PROSITE" id="PS00138">
    <property type="entry name" value="SUBTILASE_SER"/>
    <property type="match status" value="1"/>
</dbReference>
<evidence type="ECO:0000313" key="12">
    <source>
        <dbReference type="Proteomes" id="UP000199682"/>
    </source>
</evidence>
<evidence type="ECO:0000256" key="6">
    <source>
        <dbReference type="PROSITE-ProRule" id="PRU01240"/>
    </source>
</evidence>
<keyword evidence="9" id="KW-0732">Signal</keyword>
<protein>
    <submittedName>
        <fullName evidence="11">Serine protease, subtilisin family</fullName>
    </submittedName>
</protein>
<dbReference type="PANTHER" id="PTHR43806">
    <property type="entry name" value="PEPTIDASE S8"/>
    <property type="match status" value="1"/>
</dbReference>
<feature type="active site" description="Charge relay system" evidence="5 6">
    <location>
        <position position="396"/>
    </location>
</feature>
<evidence type="ECO:0000256" key="2">
    <source>
        <dbReference type="ARBA" id="ARBA00022670"/>
    </source>
</evidence>
<dbReference type="Pfam" id="PF00082">
    <property type="entry name" value="Peptidase_S8"/>
    <property type="match status" value="1"/>
</dbReference>
<evidence type="ECO:0000256" key="3">
    <source>
        <dbReference type="ARBA" id="ARBA00022801"/>
    </source>
</evidence>
<proteinExistence type="inferred from homology"/>
<gene>
    <name evidence="11" type="ORF">SAMN04488074_11413</name>
</gene>
<dbReference type="InterPro" id="IPR036852">
    <property type="entry name" value="Peptidase_S8/S53_dom_sf"/>
</dbReference>
<evidence type="ECO:0000259" key="10">
    <source>
        <dbReference type="Pfam" id="PF00082"/>
    </source>
</evidence>
<evidence type="ECO:0000256" key="1">
    <source>
        <dbReference type="ARBA" id="ARBA00011073"/>
    </source>
</evidence>
<feature type="active site" description="Charge relay system" evidence="5 6">
    <location>
        <position position="227"/>
    </location>
</feature>
<evidence type="ECO:0000256" key="5">
    <source>
        <dbReference type="PIRSR" id="PIRSR615500-1"/>
    </source>
</evidence>
<feature type="signal peptide" evidence="9">
    <location>
        <begin position="1"/>
        <end position="23"/>
    </location>
</feature>
<dbReference type="AlphaFoldDB" id="A0A1G9NG33"/>
<dbReference type="Proteomes" id="UP000199682">
    <property type="component" value="Unassembled WGS sequence"/>
</dbReference>
<feature type="active site" description="Charge relay system" evidence="5 6">
    <location>
        <position position="195"/>
    </location>
</feature>
<feature type="domain" description="Peptidase S8/S53" evidence="10">
    <location>
        <begin position="186"/>
        <end position="432"/>
    </location>
</feature>
<sequence length="1045" mass="110693">MKRTALALVPVALVAVVTPTAQASPAPRPSPGSPGSITLITGDRVLVNGDDVVRFVPAEGRKRFAVHTYKENGHTYVVPQDAAPLLRDGKLDRRLFDVTTLAAFGYDDAKRDTTPLIVKQTNSVLRSTSNVLGFATVRAKKTGNDWETIKSGAVERVWLDGVRKPSLDHSTGQIGAPAAWQAGVTGKGVKVAVLDTGVDQSHPDLVGREIAEKNFTEAPDTNDTVGHGTHVAATIAGNGAKYKGVAPDAHLLDGKVCSDAGCPESAILAGVHWAVEQGADIVNMSLGGEDQPGIDPMEETVNRLSQEKGVLFVVAAGNSGDEPRTIDSPGSAEMALTVGAVDRADGIAPFSSRGPTSGDGSIKPDITAPGVDIVAARSKHAGSLGSEDHVAMTGTSMATPHVAGAAALLKQQHPLWKRAQLKATLMASAKPTAGATPWDQGAGRVDVARALDQRLVVEPASLDLGVQEWPHQDDPKIVRELTYRNSGPEPVTLDMSVDVRNAPAGMFTVSPAKLVVPAGSEAKATVTADTTVEAPDGTYIGAVLAGAMRTSISVTREVESYEVTFKHIDDTGAPTAKHDTLVTPYNDPSRTYRPRADSGTARQRLPKGEYFATSAFQPAAGKQSLLSYPKLIVAGPLEIVLDARVAKPVSVKAPEPGATPGHSEVGFTFTRGDWRFPYIHSFPDGFGDRVSIGHTGPTDPEFRSSIESHFAGRAKNPATPVGYRLAWFQKGRTPTGFVRAVKRQELAEMRTVFTPGPAGRKYQLSADMVSPEGRRSTAVATPIPLGGTAIDHVLADGPRWSFGFFQQDENGNNEISTASAPKTLKAGRTYRQRLNTAVHGPGLDQEVRGPALVRMGKEIGINVPLFGDGIAGSTGFARVTSARTVLTRDGKTVGESPDPANGLFSVPDEDGEYRLETSAARDVSELTTKVEAAWTFRSSYVDGTRQLPLTVVRFQPKLSESDSARTGLLRVPLVVQQQKGTAHVVKIEVESSFDDGATWRKVPVAGTNAMVTNDRSGFASLRARTVDAIGNTSEITLIRAYRVAG</sequence>
<dbReference type="PANTHER" id="PTHR43806:SF65">
    <property type="entry name" value="SERINE PROTEASE APRX"/>
    <property type="match status" value="1"/>
</dbReference>
<keyword evidence="2 6" id="KW-0645">Protease</keyword>
<dbReference type="PRINTS" id="PR00723">
    <property type="entry name" value="SUBTILISIN"/>
</dbReference>
<dbReference type="InterPro" id="IPR023827">
    <property type="entry name" value="Peptidase_S8_Asp-AS"/>
</dbReference>
<dbReference type="GO" id="GO:0004252">
    <property type="term" value="F:serine-type endopeptidase activity"/>
    <property type="evidence" value="ECO:0007669"/>
    <property type="project" value="UniProtKB-UniRule"/>
</dbReference>
<dbReference type="SUPFAM" id="SSF52743">
    <property type="entry name" value="Subtilisin-like"/>
    <property type="match status" value="1"/>
</dbReference>
<feature type="chain" id="PRO_5011787498" evidence="9">
    <location>
        <begin position="24"/>
        <end position="1045"/>
    </location>
</feature>
<dbReference type="PROSITE" id="PS00136">
    <property type="entry name" value="SUBTILASE_ASP"/>
    <property type="match status" value="1"/>
</dbReference>
<name>A0A1G9NG33_9PSEU</name>
<dbReference type="InterPro" id="IPR015500">
    <property type="entry name" value="Peptidase_S8_subtilisin-rel"/>
</dbReference>
<organism evidence="11 12">
    <name type="scientific">Lentzea albidocapillata subsp. violacea</name>
    <dbReference type="NCBI Taxonomy" id="128104"/>
    <lineage>
        <taxon>Bacteria</taxon>
        <taxon>Bacillati</taxon>
        <taxon>Actinomycetota</taxon>
        <taxon>Actinomycetes</taxon>
        <taxon>Pseudonocardiales</taxon>
        <taxon>Pseudonocardiaceae</taxon>
        <taxon>Lentzea</taxon>
    </lineage>
</organism>
<dbReference type="InterPro" id="IPR000209">
    <property type="entry name" value="Peptidase_S8/S53_dom"/>
</dbReference>
<accession>A0A1G9NG33</accession>